<name>A0A1D7QXE7_9BACI</name>
<protein>
    <submittedName>
        <fullName evidence="1">Uncharacterized protein</fullName>
    </submittedName>
</protein>
<evidence type="ECO:0000313" key="1">
    <source>
        <dbReference type="EMBL" id="AOM83675.1"/>
    </source>
</evidence>
<dbReference type="NCBIfam" id="TIGR01053">
    <property type="entry name" value="LSD1"/>
    <property type="match status" value="1"/>
</dbReference>
<reference evidence="1 2" key="1">
    <citation type="submission" date="2015-08" db="EMBL/GenBank/DDBJ databases">
        <title>The complete genome sequence of Bacillus beveridgei MLTeJB.</title>
        <authorList>
            <person name="Hanson T.E."/>
            <person name="Mesa C."/>
            <person name="Basesman S.M."/>
            <person name="Oremland R.S."/>
        </authorList>
    </citation>
    <scope>NUCLEOTIDE SEQUENCE [LARGE SCALE GENOMIC DNA]</scope>
    <source>
        <strain evidence="1 2">MLTeJB</strain>
    </source>
</reference>
<dbReference type="Proteomes" id="UP000094463">
    <property type="component" value="Chromosome"/>
</dbReference>
<dbReference type="KEGG" id="bbev:BBEV_2334"/>
<dbReference type="EMBL" id="CP012502">
    <property type="protein sequence ID" value="AOM83675.1"/>
    <property type="molecule type" value="Genomic_DNA"/>
</dbReference>
<sequence length="96" mass="11798">MQGYEWWPVHGFVHQDRVYWIHEQAFLIKQTGEDWQAWALICPDCRSSLHYQSFSDEIKCFTCNFQWTADEARNHLDLRPVKFIRQQLHILYKKKR</sequence>
<keyword evidence="2" id="KW-1185">Reference proteome</keyword>
<organism evidence="1 2">
    <name type="scientific">Salisediminibacterium beveridgei</name>
    <dbReference type="NCBI Taxonomy" id="632773"/>
    <lineage>
        <taxon>Bacteria</taxon>
        <taxon>Bacillati</taxon>
        <taxon>Bacillota</taxon>
        <taxon>Bacilli</taxon>
        <taxon>Bacillales</taxon>
        <taxon>Bacillaceae</taxon>
        <taxon>Salisediminibacterium</taxon>
    </lineage>
</organism>
<gene>
    <name evidence="1" type="ORF">BBEV_2334</name>
</gene>
<evidence type="ECO:0000313" key="2">
    <source>
        <dbReference type="Proteomes" id="UP000094463"/>
    </source>
</evidence>
<accession>A0A1D7QXE7</accession>
<proteinExistence type="predicted"/>
<dbReference type="STRING" id="632773.BBEV_2334"/>
<dbReference type="AlphaFoldDB" id="A0A1D7QXE7"/>